<dbReference type="SUPFAM" id="SSF158544">
    <property type="entry name" value="GspK insert domain-like"/>
    <property type="match status" value="1"/>
</dbReference>
<evidence type="ECO:0000256" key="8">
    <source>
        <dbReference type="ARBA" id="ARBA00022989"/>
    </source>
</evidence>
<dbReference type="InterPro" id="IPR045584">
    <property type="entry name" value="Pilin-like"/>
</dbReference>
<keyword evidence="7" id="KW-0653">Protein transport</keyword>
<dbReference type="Gene3D" id="1.10.40.60">
    <property type="entry name" value="EpsJ-like"/>
    <property type="match status" value="2"/>
</dbReference>
<dbReference type="EMBL" id="CP124755">
    <property type="protein sequence ID" value="WGZ90810.1"/>
    <property type="molecule type" value="Genomic_DNA"/>
</dbReference>
<dbReference type="KEGG" id="tdu:QJT80_15205"/>
<name>A0AA95KI43_9GAMM</name>
<keyword evidence="4 10" id="KW-1003">Cell membrane</keyword>
<evidence type="ECO:0000256" key="2">
    <source>
        <dbReference type="ARBA" id="ARBA00007246"/>
    </source>
</evidence>
<keyword evidence="9 10" id="KW-0472">Membrane</keyword>
<sequence>MPKPARTPNAPRQRGIALLLTLVTAALVVSLAMVILYRQSQLRRHVDDYATMEVAWHYVDAMEQYTFFKLNTYFKNKSYFDSNDFDNKLTLQLTDGTGWPVTLTGELIDLQGRFNLNNVLALEQPQAPPIQLLKSLVKPLGISESFSDVVLDWIDKDTIARSAESAESDYYASQAIPYLAANSPLVDPSELRLLRLETVDGSSQAQALDKLLPAVCTLPTLTKININSAPAEILNAMGFPTDKLELPYKDLAKLRSDYPTIPDTIFNQLDVSSHYFLLNGEVKVDRARVIVTSILTREAGKPWRVLMHHFAPAYSSATTKTKNYASNPPTTP</sequence>
<dbReference type="Proteomes" id="UP001300672">
    <property type="component" value="Chromosome"/>
</dbReference>
<evidence type="ECO:0000256" key="1">
    <source>
        <dbReference type="ARBA" id="ARBA00004533"/>
    </source>
</evidence>
<dbReference type="Gene3D" id="3.30.1300.30">
    <property type="entry name" value="GSPII I/J protein-like"/>
    <property type="match status" value="1"/>
</dbReference>
<evidence type="ECO:0000256" key="10">
    <source>
        <dbReference type="PIRNR" id="PIRNR002786"/>
    </source>
</evidence>
<dbReference type="Pfam" id="PF21687">
    <property type="entry name" value="T2SSK_1st"/>
    <property type="match status" value="1"/>
</dbReference>
<keyword evidence="6 11" id="KW-0812">Transmembrane</keyword>
<proteinExistence type="inferred from homology"/>
<dbReference type="InterPro" id="IPR049031">
    <property type="entry name" value="T2SSK_SAM-like_1st"/>
</dbReference>
<protein>
    <recommendedName>
        <fullName evidence="10">Type II secretion system protein K</fullName>
    </recommendedName>
</protein>
<organism evidence="13">
    <name type="scientific">Candidatus Thiocaldithrix dubininis</name>
    <dbReference type="NCBI Taxonomy" id="3080823"/>
    <lineage>
        <taxon>Bacteria</taxon>
        <taxon>Pseudomonadati</taxon>
        <taxon>Pseudomonadota</taxon>
        <taxon>Gammaproteobacteria</taxon>
        <taxon>Thiotrichales</taxon>
        <taxon>Thiotrichaceae</taxon>
        <taxon>Candidatus Thiocaldithrix</taxon>
    </lineage>
</organism>
<accession>A0AA95KI43</accession>
<keyword evidence="3 10" id="KW-0813">Transport</keyword>
<evidence type="ECO:0000256" key="4">
    <source>
        <dbReference type="ARBA" id="ARBA00022475"/>
    </source>
</evidence>
<evidence type="ECO:0000256" key="7">
    <source>
        <dbReference type="ARBA" id="ARBA00022927"/>
    </source>
</evidence>
<dbReference type="InterPro" id="IPR005628">
    <property type="entry name" value="GspK"/>
</dbReference>
<evidence type="ECO:0000256" key="6">
    <source>
        <dbReference type="ARBA" id="ARBA00022692"/>
    </source>
</evidence>
<keyword evidence="5 10" id="KW-0997">Cell inner membrane</keyword>
<dbReference type="SUPFAM" id="SSF54523">
    <property type="entry name" value="Pili subunits"/>
    <property type="match status" value="1"/>
</dbReference>
<evidence type="ECO:0000259" key="12">
    <source>
        <dbReference type="Pfam" id="PF21687"/>
    </source>
</evidence>
<reference evidence="13" key="1">
    <citation type="journal article" date="2023" name="Int. J. Mol. Sci.">
        <title>Metagenomics Revealed a New Genus 'Candidatus Thiocaldithrix dubininis' gen. nov., sp. nov. and a New Species 'Candidatus Thiothrix putei' sp. nov. in the Family Thiotrichaceae, Some Members of Which Have Traits of Both Na+- and H+-Motive Energetics.</title>
        <authorList>
            <person name="Ravin N.V."/>
            <person name="Muntyan M.S."/>
            <person name="Smolyakov D.D."/>
            <person name="Rudenko T.S."/>
            <person name="Beletsky A.V."/>
            <person name="Mardanov A.V."/>
            <person name="Grabovich M.Y."/>
        </authorList>
    </citation>
    <scope>NUCLEOTIDE SEQUENCE</scope>
    <source>
        <strain evidence="13">GKL-01</strain>
    </source>
</reference>
<evidence type="ECO:0000256" key="11">
    <source>
        <dbReference type="SAM" id="Phobius"/>
    </source>
</evidence>
<dbReference type="GO" id="GO:0009306">
    <property type="term" value="P:protein secretion"/>
    <property type="evidence" value="ECO:0007669"/>
    <property type="project" value="InterPro"/>
</dbReference>
<reference evidence="13" key="2">
    <citation type="submission" date="2023-04" db="EMBL/GenBank/DDBJ databases">
        <authorList>
            <person name="Beletskiy A.V."/>
            <person name="Mardanov A.V."/>
            <person name="Ravin N.V."/>
        </authorList>
    </citation>
    <scope>NUCLEOTIDE SEQUENCE</scope>
    <source>
        <strain evidence="13">GKL-01</strain>
    </source>
</reference>
<gene>
    <name evidence="13" type="primary">gspK</name>
    <name evidence="13" type="ORF">QJT80_15205</name>
</gene>
<dbReference type="PIRSF" id="PIRSF002786">
    <property type="entry name" value="XcpX"/>
    <property type="match status" value="1"/>
</dbReference>
<keyword evidence="8 11" id="KW-1133">Transmembrane helix</keyword>
<evidence type="ECO:0000256" key="5">
    <source>
        <dbReference type="ARBA" id="ARBA00022519"/>
    </source>
</evidence>
<comment type="subcellular location">
    <subcellularLocation>
        <location evidence="1 10">Cell inner membrane</location>
    </subcellularLocation>
</comment>
<evidence type="ECO:0000313" key="13">
    <source>
        <dbReference type="EMBL" id="WGZ90810.1"/>
    </source>
</evidence>
<dbReference type="NCBIfam" id="NF037980">
    <property type="entry name" value="T2SS_GspK"/>
    <property type="match status" value="1"/>
</dbReference>
<comment type="similarity">
    <text evidence="2 10">Belongs to the GSP K family.</text>
</comment>
<feature type="transmembrane region" description="Helical" evidence="11">
    <location>
        <begin position="16"/>
        <end position="37"/>
    </location>
</feature>
<dbReference type="AlphaFoldDB" id="A0AA95KI43"/>
<dbReference type="PANTHER" id="PTHR38831">
    <property type="entry name" value="TYPE II SECRETION SYSTEM PROTEIN K"/>
    <property type="match status" value="1"/>
</dbReference>
<feature type="domain" description="T2SS protein K first SAM-like" evidence="12">
    <location>
        <begin position="112"/>
        <end position="219"/>
    </location>
</feature>
<evidence type="ECO:0000256" key="3">
    <source>
        <dbReference type="ARBA" id="ARBA00022448"/>
    </source>
</evidence>
<dbReference type="GO" id="GO:0005886">
    <property type="term" value="C:plasma membrane"/>
    <property type="evidence" value="ECO:0007669"/>
    <property type="project" value="UniProtKB-SubCell"/>
</dbReference>
<dbReference type="InterPro" id="IPR038072">
    <property type="entry name" value="GspK_central_sf"/>
</dbReference>
<dbReference type="PANTHER" id="PTHR38831:SF1">
    <property type="entry name" value="TYPE II SECRETION SYSTEM PROTEIN K-RELATED"/>
    <property type="match status" value="1"/>
</dbReference>
<evidence type="ECO:0000256" key="9">
    <source>
        <dbReference type="ARBA" id="ARBA00023136"/>
    </source>
</evidence>